<dbReference type="AlphaFoldDB" id="A0AAW9D2Y5"/>
<sequence length="110" mass="12137">MSLQSQTATSATCSGEPIRRAGVNAANGLDMSSPPNRRAIGVSMMPGLALLIRMPCGPLERDRTHHRIGRALACRIDRRAAKRPFRQPGRRIHNGAAAMRDHCLPLIRYR</sequence>
<evidence type="ECO:0000313" key="1">
    <source>
        <dbReference type="EMBL" id="MDW9256093.1"/>
    </source>
</evidence>
<gene>
    <name evidence="1" type="ORF">C7S16_1746</name>
</gene>
<reference evidence="1" key="1">
    <citation type="submission" date="2018-08" db="EMBL/GenBank/DDBJ databases">
        <title>Identification of Burkholderia cepacia strains that express a Burkholderia pseudomallei-like capsular polysaccharide.</title>
        <authorList>
            <person name="Burtnick M.N."/>
            <person name="Vongsouvath M."/>
            <person name="Newton P."/>
            <person name="Wuthiekanun V."/>
            <person name="Limmathurotsakul D."/>
            <person name="Brett P.J."/>
            <person name="Chantratita N."/>
            <person name="Dance D.A."/>
        </authorList>
    </citation>
    <scope>NUCLEOTIDE SEQUENCE</scope>
    <source>
        <strain evidence="1">SBXCC001</strain>
    </source>
</reference>
<evidence type="ECO:0000313" key="2">
    <source>
        <dbReference type="Proteomes" id="UP001272137"/>
    </source>
</evidence>
<dbReference type="Proteomes" id="UP001272137">
    <property type="component" value="Unassembled WGS sequence"/>
</dbReference>
<comment type="caution">
    <text evidence="1">The sequence shown here is derived from an EMBL/GenBank/DDBJ whole genome shotgun (WGS) entry which is preliminary data.</text>
</comment>
<protein>
    <submittedName>
        <fullName evidence="1">Uncharacterized protein</fullName>
    </submittedName>
</protein>
<accession>A0AAW9D2Y5</accession>
<dbReference type="EMBL" id="QXCT01000002">
    <property type="protein sequence ID" value="MDW9256093.1"/>
    <property type="molecule type" value="Genomic_DNA"/>
</dbReference>
<proteinExistence type="predicted"/>
<name>A0AAW9D2Y5_BURTH</name>
<organism evidence="1 2">
    <name type="scientific">Burkholderia thailandensis</name>
    <dbReference type="NCBI Taxonomy" id="57975"/>
    <lineage>
        <taxon>Bacteria</taxon>
        <taxon>Pseudomonadati</taxon>
        <taxon>Pseudomonadota</taxon>
        <taxon>Betaproteobacteria</taxon>
        <taxon>Burkholderiales</taxon>
        <taxon>Burkholderiaceae</taxon>
        <taxon>Burkholderia</taxon>
        <taxon>pseudomallei group</taxon>
    </lineage>
</organism>